<protein>
    <submittedName>
        <fullName evidence="2">Uncharacterized protein</fullName>
    </submittedName>
</protein>
<gene>
    <name evidence="2" type="ORF">JIN85_16980</name>
</gene>
<dbReference type="RefSeq" id="WP_200273005.1">
    <property type="nucleotide sequence ID" value="NZ_JAENIJ010000035.1"/>
</dbReference>
<feature type="transmembrane region" description="Helical" evidence="1">
    <location>
        <begin position="91"/>
        <end position="112"/>
    </location>
</feature>
<sequence>MQNSSTTTTAVLTSTAKPILKSKTFWLQVLAITSAFVPGVREWLAANPETAVGALGALNILVRFMTSDRVQLFPASSNDDSDDSGETTTGAGGSALVALLVCVAAGLIGVALSSCSQSVPIDATLTTPNGSIGYSSKSGITANAVIEAEVVDADSGK</sequence>
<evidence type="ECO:0000256" key="1">
    <source>
        <dbReference type="SAM" id="Phobius"/>
    </source>
</evidence>
<dbReference type="AlphaFoldDB" id="A0A934S8I9"/>
<keyword evidence="1" id="KW-1133">Transmembrane helix</keyword>
<keyword evidence="3" id="KW-1185">Reference proteome</keyword>
<proteinExistence type="predicted"/>
<evidence type="ECO:0000313" key="3">
    <source>
        <dbReference type="Proteomes" id="UP000603141"/>
    </source>
</evidence>
<accession>A0A934S8I9</accession>
<reference evidence="2" key="1">
    <citation type="submission" date="2021-01" db="EMBL/GenBank/DDBJ databases">
        <title>Modified the classification status of verrucomicrobia.</title>
        <authorList>
            <person name="Feng X."/>
        </authorList>
    </citation>
    <scope>NUCLEOTIDE SEQUENCE</scope>
    <source>
        <strain evidence="2">KCTC 22041</strain>
    </source>
</reference>
<dbReference type="EMBL" id="JAENIJ010000035">
    <property type="protein sequence ID" value="MBK1884117.1"/>
    <property type="molecule type" value="Genomic_DNA"/>
</dbReference>
<keyword evidence="1" id="KW-0812">Transmembrane</keyword>
<keyword evidence="1" id="KW-0472">Membrane</keyword>
<organism evidence="2 3">
    <name type="scientific">Luteolibacter pohnpeiensis</name>
    <dbReference type="NCBI Taxonomy" id="454153"/>
    <lineage>
        <taxon>Bacteria</taxon>
        <taxon>Pseudomonadati</taxon>
        <taxon>Verrucomicrobiota</taxon>
        <taxon>Verrucomicrobiia</taxon>
        <taxon>Verrucomicrobiales</taxon>
        <taxon>Verrucomicrobiaceae</taxon>
        <taxon>Luteolibacter</taxon>
    </lineage>
</organism>
<name>A0A934S8I9_9BACT</name>
<evidence type="ECO:0000313" key="2">
    <source>
        <dbReference type="EMBL" id="MBK1884117.1"/>
    </source>
</evidence>
<comment type="caution">
    <text evidence="2">The sequence shown here is derived from an EMBL/GenBank/DDBJ whole genome shotgun (WGS) entry which is preliminary data.</text>
</comment>
<dbReference type="Proteomes" id="UP000603141">
    <property type="component" value="Unassembled WGS sequence"/>
</dbReference>